<reference evidence="1 2" key="1">
    <citation type="journal article" date="2016" name="Front. Microbiol.">
        <title>Comparative Genomics Analysis of Streptomyces Species Reveals Their Adaptation to the Marine Environment and Their Diversity at the Genomic Level.</title>
        <authorList>
            <person name="Tian X."/>
            <person name="Zhang Z."/>
            <person name="Yang T."/>
            <person name="Chen M."/>
            <person name="Li J."/>
            <person name="Chen F."/>
            <person name="Yang J."/>
            <person name="Li W."/>
            <person name="Zhang B."/>
            <person name="Zhang Z."/>
            <person name="Wu J."/>
            <person name="Zhang C."/>
            <person name="Long L."/>
            <person name="Xiao J."/>
        </authorList>
    </citation>
    <scope>NUCLEOTIDE SEQUENCE [LARGE SCALE GENOMIC DNA]</scope>
    <source>
        <strain evidence="1 2">SCSIO 10390</strain>
    </source>
</reference>
<organism evidence="1 2">
    <name type="scientific">Streptomyces abyssalis</name>
    <dbReference type="NCBI Taxonomy" id="933944"/>
    <lineage>
        <taxon>Bacteria</taxon>
        <taxon>Bacillati</taxon>
        <taxon>Actinomycetota</taxon>
        <taxon>Actinomycetes</taxon>
        <taxon>Kitasatosporales</taxon>
        <taxon>Streptomycetaceae</taxon>
        <taxon>Streptomyces</taxon>
    </lineage>
</organism>
<name>A0A1E7JFF4_9ACTN</name>
<protein>
    <recommendedName>
        <fullName evidence="3">Endonuclease/exonuclease/phosphatase domain-containing protein</fullName>
    </recommendedName>
</protein>
<evidence type="ECO:0000313" key="1">
    <source>
        <dbReference type="EMBL" id="OEU85190.1"/>
    </source>
</evidence>
<dbReference type="PATRIC" id="fig|933944.5.peg.3472"/>
<sequence>MEPLSRRRALALGGSAVLGTTGVLGGAAAAGAAHSEAKGQWQRLVVVTANIGRDNLGAREAAVRAVRRAVKDDGGFAQPLVGWQEIGGGDEDGKENRFIRKHFGSGYRNLFLGQGAARQVPMSVPRTFDVIDRRVTRAHGGKAGVSPHRVISQAVLELAADPRVRLVVANTHYVSGAWNNEDDPADAWRRKMWKRHFRKHRDDVLEHWHAKGFPVVWTGDVNRNPMPRLVPRDEKRAFPRGIDQIAWLPGTNGTELRLERTKTIPMHVDGHDARVAVMRIRRG</sequence>
<dbReference type="InterPro" id="IPR006311">
    <property type="entry name" value="TAT_signal"/>
</dbReference>
<evidence type="ECO:0008006" key="3">
    <source>
        <dbReference type="Google" id="ProtNLM"/>
    </source>
</evidence>
<comment type="caution">
    <text evidence="1">The sequence shown here is derived from an EMBL/GenBank/DDBJ whole genome shotgun (WGS) entry which is preliminary data.</text>
</comment>
<keyword evidence="2" id="KW-1185">Reference proteome</keyword>
<dbReference type="InterPro" id="IPR036691">
    <property type="entry name" value="Endo/exonu/phosph_ase_sf"/>
</dbReference>
<dbReference type="SUPFAM" id="SSF56219">
    <property type="entry name" value="DNase I-like"/>
    <property type="match status" value="1"/>
</dbReference>
<dbReference type="AlphaFoldDB" id="A0A1E7JFF4"/>
<accession>A0A1E7JFF4</accession>
<dbReference type="RefSeq" id="WP_070008867.1">
    <property type="nucleotide sequence ID" value="NZ_LJGS01000035.1"/>
</dbReference>
<evidence type="ECO:0000313" key="2">
    <source>
        <dbReference type="Proteomes" id="UP000176087"/>
    </source>
</evidence>
<dbReference type="Proteomes" id="UP000176087">
    <property type="component" value="Unassembled WGS sequence"/>
</dbReference>
<dbReference type="OrthoDB" id="9796594at2"/>
<proteinExistence type="predicted"/>
<gene>
    <name evidence="1" type="ORF">AN215_21450</name>
</gene>
<dbReference type="PROSITE" id="PS51318">
    <property type="entry name" value="TAT"/>
    <property type="match status" value="1"/>
</dbReference>
<dbReference type="EMBL" id="LJGT01000041">
    <property type="protein sequence ID" value="OEU85190.1"/>
    <property type="molecule type" value="Genomic_DNA"/>
</dbReference>